<sequence>MYQVWALWDAILSVSSDDLSFVQYLCVAMLHEARDELLAQDDVAGVLQCLKETSVSYAKVVDTAREMHDRLLCEDAIAVATRSD</sequence>
<proteinExistence type="predicted"/>
<dbReference type="Proteomes" id="UP000030745">
    <property type="component" value="Unassembled WGS sequence"/>
</dbReference>
<reference evidence="1 2" key="1">
    <citation type="journal article" date="2013" name="PLoS Genet.">
        <title>Distinctive expansion of potential virulence genes in the genome of the oomycete fish pathogen Saprolegnia parasitica.</title>
        <authorList>
            <person name="Jiang R.H."/>
            <person name="de Bruijn I."/>
            <person name="Haas B.J."/>
            <person name="Belmonte R."/>
            <person name="Lobach L."/>
            <person name="Christie J."/>
            <person name="van den Ackerveken G."/>
            <person name="Bottin A."/>
            <person name="Bulone V."/>
            <person name="Diaz-Moreno S.M."/>
            <person name="Dumas B."/>
            <person name="Fan L."/>
            <person name="Gaulin E."/>
            <person name="Govers F."/>
            <person name="Grenville-Briggs L.J."/>
            <person name="Horner N.R."/>
            <person name="Levin J.Z."/>
            <person name="Mammella M."/>
            <person name="Meijer H.J."/>
            <person name="Morris P."/>
            <person name="Nusbaum C."/>
            <person name="Oome S."/>
            <person name="Phillips A.J."/>
            <person name="van Rooyen D."/>
            <person name="Rzeszutek E."/>
            <person name="Saraiva M."/>
            <person name="Secombes C.J."/>
            <person name="Seidl M.F."/>
            <person name="Snel B."/>
            <person name="Stassen J.H."/>
            <person name="Sykes S."/>
            <person name="Tripathy S."/>
            <person name="van den Berg H."/>
            <person name="Vega-Arreguin J.C."/>
            <person name="Wawra S."/>
            <person name="Young S.K."/>
            <person name="Zeng Q."/>
            <person name="Dieguez-Uribeondo J."/>
            <person name="Russ C."/>
            <person name="Tyler B.M."/>
            <person name="van West P."/>
        </authorList>
    </citation>
    <scope>NUCLEOTIDE SEQUENCE [LARGE SCALE GENOMIC DNA]</scope>
    <source>
        <strain evidence="1 2">CBS 223.65</strain>
    </source>
</reference>
<dbReference type="GeneID" id="24140139"/>
<dbReference type="STRING" id="695850.A0A067BGI5"/>
<name>A0A067BGI5_SAPPC</name>
<keyword evidence="2" id="KW-1185">Reference proteome</keyword>
<evidence type="ECO:0000313" key="2">
    <source>
        <dbReference type="Proteomes" id="UP000030745"/>
    </source>
</evidence>
<dbReference type="AlphaFoldDB" id="A0A067BGI5"/>
<organism evidence="1 2">
    <name type="scientific">Saprolegnia parasitica (strain CBS 223.65)</name>
    <dbReference type="NCBI Taxonomy" id="695850"/>
    <lineage>
        <taxon>Eukaryota</taxon>
        <taxon>Sar</taxon>
        <taxon>Stramenopiles</taxon>
        <taxon>Oomycota</taxon>
        <taxon>Saprolegniomycetes</taxon>
        <taxon>Saprolegniales</taxon>
        <taxon>Saprolegniaceae</taxon>
        <taxon>Saprolegnia</taxon>
    </lineage>
</organism>
<dbReference type="EMBL" id="KK584521">
    <property type="protein sequence ID" value="KDO15850.1"/>
    <property type="molecule type" value="Genomic_DNA"/>
</dbReference>
<dbReference type="InterPro" id="IPR035969">
    <property type="entry name" value="Rab-GAP_TBC_sf"/>
</dbReference>
<dbReference type="SUPFAM" id="SSF47923">
    <property type="entry name" value="Ypt/Rab-GAP domain of gyp1p"/>
    <property type="match status" value="1"/>
</dbReference>
<dbReference type="Gene3D" id="1.10.472.80">
    <property type="entry name" value="Ypt/Rab-GAP domain of gyp1p, domain 3"/>
    <property type="match status" value="1"/>
</dbReference>
<protein>
    <recommendedName>
        <fullName evidence="3">Rab-GAP TBC domain-containing protein</fullName>
    </recommendedName>
</protein>
<evidence type="ECO:0008006" key="3">
    <source>
        <dbReference type="Google" id="ProtNLM"/>
    </source>
</evidence>
<dbReference type="OrthoDB" id="27140at2759"/>
<evidence type="ECO:0000313" key="1">
    <source>
        <dbReference type="EMBL" id="KDO15850.1"/>
    </source>
</evidence>
<dbReference type="KEGG" id="spar:SPRG_18616"/>
<accession>A0A067BGI5</accession>
<dbReference type="VEuPathDB" id="FungiDB:SPRG_18616"/>
<gene>
    <name evidence="1" type="ORF">SPRG_18616</name>
</gene>
<dbReference type="RefSeq" id="XP_012213443.1">
    <property type="nucleotide sequence ID" value="XM_012358053.1"/>
</dbReference>